<dbReference type="RefSeq" id="WP_184177400.1">
    <property type="nucleotide sequence ID" value="NZ_JACHGF010000009.1"/>
</dbReference>
<comment type="caution">
    <text evidence="2">The sequence shown here is derived from an EMBL/GenBank/DDBJ whole genome shotgun (WGS) entry which is preliminary data.</text>
</comment>
<feature type="signal peptide" evidence="1">
    <location>
        <begin position="1"/>
        <end position="34"/>
    </location>
</feature>
<organism evidence="2 3">
    <name type="scientific">Rhabdobacter roseus</name>
    <dbReference type="NCBI Taxonomy" id="1655419"/>
    <lineage>
        <taxon>Bacteria</taxon>
        <taxon>Pseudomonadati</taxon>
        <taxon>Bacteroidota</taxon>
        <taxon>Cytophagia</taxon>
        <taxon>Cytophagales</taxon>
        <taxon>Cytophagaceae</taxon>
        <taxon>Rhabdobacter</taxon>
    </lineage>
</organism>
<protein>
    <recommendedName>
        <fullName evidence="4">Lipocalin-like domain-containing protein</fullName>
    </recommendedName>
</protein>
<sequence length="184" mass="20406">MSYGQKIVTKFAGMKSVLLLTAAFFTLSSMTADRANFSGEWKLNALKSEITQFPVCIFAEEDHVLSETMKIAGHADFLTVEVASAFHDGTLVARQEKLTFDGKASEVTLVGTPREKSAARWSDDGETMTVKSVKRFDMNDGEETEIKITEVWKLINEGKSISVQVNLNSISGEHTMKLVYDKIN</sequence>
<keyword evidence="1" id="KW-0732">Signal</keyword>
<feature type="chain" id="PRO_5032327197" description="Lipocalin-like domain-containing protein" evidence="1">
    <location>
        <begin position="35"/>
        <end position="184"/>
    </location>
</feature>
<evidence type="ECO:0000313" key="2">
    <source>
        <dbReference type="EMBL" id="MBB5286349.1"/>
    </source>
</evidence>
<evidence type="ECO:0008006" key="4">
    <source>
        <dbReference type="Google" id="ProtNLM"/>
    </source>
</evidence>
<proteinExistence type="predicted"/>
<dbReference type="EMBL" id="JACHGF010000009">
    <property type="protein sequence ID" value="MBB5286349.1"/>
    <property type="molecule type" value="Genomic_DNA"/>
</dbReference>
<name>A0A840U3D0_9BACT</name>
<accession>A0A840U3D0</accession>
<gene>
    <name evidence="2" type="ORF">HNQ92_004509</name>
</gene>
<keyword evidence="3" id="KW-1185">Reference proteome</keyword>
<evidence type="ECO:0000256" key="1">
    <source>
        <dbReference type="SAM" id="SignalP"/>
    </source>
</evidence>
<dbReference type="AlphaFoldDB" id="A0A840U3D0"/>
<evidence type="ECO:0000313" key="3">
    <source>
        <dbReference type="Proteomes" id="UP000557307"/>
    </source>
</evidence>
<dbReference type="Proteomes" id="UP000557307">
    <property type="component" value="Unassembled WGS sequence"/>
</dbReference>
<reference evidence="2 3" key="1">
    <citation type="submission" date="2020-08" db="EMBL/GenBank/DDBJ databases">
        <title>Genomic Encyclopedia of Type Strains, Phase IV (KMG-IV): sequencing the most valuable type-strain genomes for metagenomic binning, comparative biology and taxonomic classification.</title>
        <authorList>
            <person name="Goeker M."/>
        </authorList>
    </citation>
    <scope>NUCLEOTIDE SEQUENCE [LARGE SCALE GENOMIC DNA]</scope>
    <source>
        <strain evidence="2 3">DSM 105074</strain>
    </source>
</reference>